<proteinExistence type="predicted"/>
<sequence>MLSAHTRRSKREPEDMDMYKKALPVAMAAAALATLVAAPASAAAPADAAVSTVAVPDIVIRYGSVHRLKEPNSIFVCPADEVLIGRDHKGDENGWTKYHCGQIVIDGEPASVLDGNWSPTMVESDSHFTTSNDRVILGRRHDGDENGLTQYFTGTVHWRGSQVRIASRRWTAAMRESDHSGRAGSNEVMVGRWHNGDENGDTFYEFGKVALTVGG</sequence>
<reference evidence="2 3" key="1">
    <citation type="journal article" date="2019" name="Int. J. Syst. Evol. Microbiol.">
        <title>The Global Catalogue of Microorganisms (GCM) 10K type strain sequencing project: providing services to taxonomists for standard genome sequencing and annotation.</title>
        <authorList>
            <consortium name="The Broad Institute Genomics Platform"/>
            <consortium name="The Broad Institute Genome Sequencing Center for Infectious Disease"/>
            <person name="Wu L."/>
            <person name="Ma J."/>
        </authorList>
    </citation>
    <scope>NUCLEOTIDE SEQUENCE [LARGE SCALE GENOMIC DNA]</scope>
    <source>
        <strain evidence="2 3">JCM 6242</strain>
    </source>
</reference>
<evidence type="ECO:0008006" key="4">
    <source>
        <dbReference type="Google" id="ProtNLM"/>
    </source>
</evidence>
<gene>
    <name evidence="2" type="ORF">GCM10010517_62740</name>
</gene>
<feature type="signal peptide" evidence="1">
    <location>
        <begin position="1"/>
        <end position="42"/>
    </location>
</feature>
<feature type="chain" id="PRO_5046176873" description="Secreted protein" evidence="1">
    <location>
        <begin position="43"/>
        <end position="215"/>
    </location>
</feature>
<comment type="caution">
    <text evidence="2">The sequence shown here is derived from an EMBL/GenBank/DDBJ whole genome shotgun (WGS) entry which is preliminary data.</text>
</comment>
<evidence type="ECO:0000313" key="2">
    <source>
        <dbReference type="EMBL" id="GAA2897666.1"/>
    </source>
</evidence>
<accession>A0ABN3W6T8</accession>
<dbReference type="Proteomes" id="UP001500831">
    <property type="component" value="Unassembled WGS sequence"/>
</dbReference>
<organism evidence="2 3">
    <name type="scientific">Streptosporangium fragile</name>
    <dbReference type="NCBI Taxonomy" id="46186"/>
    <lineage>
        <taxon>Bacteria</taxon>
        <taxon>Bacillati</taxon>
        <taxon>Actinomycetota</taxon>
        <taxon>Actinomycetes</taxon>
        <taxon>Streptosporangiales</taxon>
        <taxon>Streptosporangiaceae</taxon>
        <taxon>Streptosporangium</taxon>
    </lineage>
</organism>
<keyword evidence="3" id="KW-1185">Reference proteome</keyword>
<evidence type="ECO:0000313" key="3">
    <source>
        <dbReference type="Proteomes" id="UP001500831"/>
    </source>
</evidence>
<keyword evidence="1" id="KW-0732">Signal</keyword>
<protein>
    <recommendedName>
        <fullName evidence="4">Secreted protein</fullName>
    </recommendedName>
</protein>
<evidence type="ECO:0000256" key="1">
    <source>
        <dbReference type="SAM" id="SignalP"/>
    </source>
</evidence>
<name>A0ABN3W6T8_9ACTN</name>
<dbReference type="EMBL" id="BAAAVI010000060">
    <property type="protein sequence ID" value="GAA2897666.1"/>
    <property type="molecule type" value="Genomic_DNA"/>
</dbReference>